<comment type="caution">
    <text evidence="2">The sequence shown here is derived from an EMBL/GenBank/DDBJ whole genome shotgun (WGS) entry which is preliminary data.</text>
</comment>
<keyword evidence="2" id="KW-0540">Nuclease</keyword>
<dbReference type="EMBL" id="BLXT01006951">
    <property type="protein sequence ID" value="GFO34977.1"/>
    <property type="molecule type" value="Genomic_DNA"/>
</dbReference>
<protein>
    <submittedName>
        <fullName evidence="2">Endonuclease-reverse transcriptase</fullName>
    </submittedName>
</protein>
<dbReference type="GO" id="GO:0004519">
    <property type="term" value="F:endonuclease activity"/>
    <property type="evidence" value="ECO:0007669"/>
    <property type="project" value="UniProtKB-KW"/>
</dbReference>
<evidence type="ECO:0000256" key="1">
    <source>
        <dbReference type="SAM" id="MobiDB-lite"/>
    </source>
</evidence>
<evidence type="ECO:0000313" key="2">
    <source>
        <dbReference type="EMBL" id="GFO34977.1"/>
    </source>
</evidence>
<gene>
    <name evidence="2" type="ORF">PoB_006148200</name>
</gene>
<evidence type="ECO:0000313" key="3">
    <source>
        <dbReference type="Proteomes" id="UP000735302"/>
    </source>
</evidence>
<dbReference type="Proteomes" id="UP000735302">
    <property type="component" value="Unassembled WGS sequence"/>
</dbReference>
<accession>A0AAV4CSU9</accession>
<reference evidence="2 3" key="1">
    <citation type="journal article" date="2021" name="Elife">
        <title>Chloroplast acquisition without the gene transfer in kleptoplastic sea slugs, Plakobranchus ocellatus.</title>
        <authorList>
            <person name="Maeda T."/>
            <person name="Takahashi S."/>
            <person name="Yoshida T."/>
            <person name="Shimamura S."/>
            <person name="Takaki Y."/>
            <person name="Nagai Y."/>
            <person name="Toyoda A."/>
            <person name="Suzuki Y."/>
            <person name="Arimoto A."/>
            <person name="Ishii H."/>
            <person name="Satoh N."/>
            <person name="Nishiyama T."/>
            <person name="Hasebe M."/>
            <person name="Maruyama T."/>
            <person name="Minagawa J."/>
            <person name="Obokata J."/>
            <person name="Shigenobu S."/>
        </authorList>
    </citation>
    <scope>NUCLEOTIDE SEQUENCE [LARGE SCALE GENOMIC DNA]</scope>
</reference>
<organism evidence="2 3">
    <name type="scientific">Plakobranchus ocellatus</name>
    <dbReference type="NCBI Taxonomy" id="259542"/>
    <lineage>
        <taxon>Eukaryota</taxon>
        <taxon>Metazoa</taxon>
        <taxon>Spiralia</taxon>
        <taxon>Lophotrochozoa</taxon>
        <taxon>Mollusca</taxon>
        <taxon>Gastropoda</taxon>
        <taxon>Heterobranchia</taxon>
        <taxon>Euthyneura</taxon>
        <taxon>Panpulmonata</taxon>
        <taxon>Sacoglossa</taxon>
        <taxon>Placobranchoidea</taxon>
        <taxon>Plakobranchidae</taxon>
        <taxon>Plakobranchus</taxon>
    </lineage>
</organism>
<name>A0AAV4CSU9_9GAST</name>
<sequence>MMRISWTEKKSNELVLKEANLGRSLIKTIRQRQLQFLGHICRHKGLEHLAITGKIEGKSSRGRQKITFIENLQSWAIGKGSSNNFIREKVKTSGEFKKRDIEVKRGRQADKVIEQVGWLWKKRRESTEGDSGRGRVGERIASKDRPHPGNSVPFTARMEPHSDNSVLAQQGWSYTLKIAYHSRQGWSRTLTIVFLHGKDMAAL</sequence>
<keyword evidence="2" id="KW-0255">Endonuclease</keyword>
<proteinExistence type="predicted"/>
<feature type="region of interest" description="Disordered" evidence="1">
    <location>
        <begin position="127"/>
        <end position="158"/>
    </location>
</feature>
<keyword evidence="2" id="KW-0378">Hydrolase</keyword>
<feature type="compositionally biased region" description="Basic and acidic residues" evidence="1">
    <location>
        <begin position="127"/>
        <end position="147"/>
    </location>
</feature>
<keyword evidence="3" id="KW-1185">Reference proteome</keyword>
<dbReference type="AlphaFoldDB" id="A0AAV4CSU9"/>